<feature type="transmembrane region" description="Helical" evidence="7">
    <location>
        <begin position="280"/>
        <end position="297"/>
    </location>
</feature>
<feature type="transmembrane region" description="Helical" evidence="7">
    <location>
        <begin position="15"/>
        <end position="36"/>
    </location>
</feature>
<feature type="transmembrane region" description="Helical" evidence="7">
    <location>
        <begin position="80"/>
        <end position="98"/>
    </location>
</feature>
<feature type="transmembrane region" description="Helical" evidence="7">
    <location>
        <begin position="252"/>
        <end position="271"/>
    </location>
</feature>
<evidence type="ECO:0000256" key="2">
    <source>
        <dbReference type="ARBA" id="ARBA00022448"/>
    </source>
</evidence>
<protein>
    <submittedName>
        <fullName evidence="9">Inner membrane transport protein YajR</fullName>
    </submittedName>
</protein>
<dbReference type="Gene3D" id="1.20.1250.20">
    <property type="entry name" value="MFS general substrate transporter like domains"/>
    <property type="match status" value="1"/>
</dbReference>
<keyword evidence="5 7" id="KW-1133">Transmembrane helix</keyword>
<feature type="transmembrane region" description="Helical" evidence="7">
    <location>
        <begin position="104"/>
        <end position="124"/>
    </location>
</feature>
<dbReference type="SUPFAM" id="SSF103473">
    <property type="entry name" value="MFS general substrate transporter"/>
    <property type="match status" value="1"/>
</dbReference>
<dbReference type="InterPro" id="IPR011701">
    <property type="entry name" value="MFS"/>
</dbReference>
<accession>A0A3B0M286</accession>
<reference evidence="9" key="1">
    <citation type="submission" date="2018-04" db="EMBL/GenBank/DDBJ databases">
        <authorList>
            <person name="Go L.Y."/>
            <person name="Mitchell J.A."/>
        </authorList>
    </citation>
    <scope>NUCLEOTIDE SEQUENCE</scope>
    <source>
        <strain evidence="9">ARTV</strain>
    </source>
</reference>
<dbReference type="PROSITE" id="PS50850">
    <property type="entry name" value="MFS"/>
    <property type="match status" value="1"/>
</dbReference>
<gene>
    <name evidence="9" type="primary">yajR</name>
    <name evidence="9" type="ORF">ARTV_2290</name>
</gene>
<dbReference type="InterPro" id="IPR054152">
    <property type="entry name" value="YajR_YAM"/>
</dbReference>
<feature type="transmembrane region" description="Helical" evidence="7">
    <location>
        <begin position="368"/>
        <end position="388"/>
    </location>
</feature>
<dbReference type="InterPro" id="IPR050171">
    <property type="entry name" value="MFS_Transporters"/>
</dbReference>
<evidence type="ECO:0000256" key="6">
    <source>
        <dbReference type="ARBA" id="ARBA00023136"/>
    </source>
</evidence>
<keyword evidence="2" id="KW-0813">Transport</keyword>
<comment type="subcellular location">
    <subcellularLocation>
        <location evidence="1">Cell membrane</location>
        <topology evidence="1">Multi-pass membrane protein</topology>
    </subcellularLocation>
</comment>
<evidence type="ECO:0000256" key="4">
    <source>
        <dbReference type="ARBA" id="ARBA00022692"/>
    </source>
</evidence>
<dbReference type="PANTHER" id="PTHR23517">
    <property type="entry name" value="RESISTANCE PROTEIN MDTM, PUTATIVE-RELATED-RELATED"/>
    <property type="match status" value="1"/>
</dbReference>
<dbReference type="GO" id="GO:0005886">
    <property type="term" value="C:plasma membrane"/>
    <property type="evidence" value="ECO:0007669"/>
    <property type="project" value="UniProtKB-SubCell"/>
</dbReference>
<dbReference type="Gene3D" id="3.30.70.100">
    <property type="match status" value="1"/>
</dbReference>
<feature type="transmembrane region" description="Helical" evidence="7">
    <location>
        <begin position="303"/>
        <end position="327"/>
    </location>
</feature>
<dbReference type="Pfam" id="PF07690">
    <property type="entry name" value="MFS_1"/>
    <property type="match status" value="1"/>
</dbReference>
<dbReference type="AlphaFoldDB" id="A0A3B0M286"/>
<dbReference type="EMBL" id="UFQR01000009">
    <property type="protein sequence ID" value="SSW96070.1"/>
    <property type="molecule type" value="Genomic_DNA"/>
</dbReference>
<keyword evidence="6 7" id="KW-0472">Membrane</keyword>
<evidence type="ECO:0000256" key="1">
    <source>
        <dbReference type="ARBA" id="ARBA00004651"/>
    </source>
</evidence>
<dbReference type="InterPro" id="IPR020846">
    <property type="entry name" value="MFS_dom"/>
</dbReference>
<name>A0A3B0M286_9GAMM</name>
<organism evidence="9">
    <name type="scientific">Arsenophonus endosymbiont of Trialeurodes vaporariorum</name>
    <dbReference type="NCBI Taxonomy" id="235567"/>
    <lineage>
        <taxon>Bacteria</taxon>
        <taxon>Pseudomonadati</taxon>
        <taxon>Pseudomonadota</taxon>
        <taxon>Gammaproteobacteria</taxon>
        <taxon>Enterobacterales</taxon>
        <taxon>Morganellaceae</taxon>
        <taxon>Arsenophonus</taxon>
    </lineage>
</organism>
<dbReference type="PANTHER" id="PTHR23517:SF2">
    <property type="entry name" value="MULTIDRUG RESISTANCE PROTEIN MDTH"/>
    <property type="match status" value="1"/>
</dbReference>
<evidence type="ECO:0000256" key="3">
    <source>
        <dbReference type="ARBA" id="ARBA00022475"/>
    </source>
</evidence>
<dbReference type="Pfam" id="PF21987">
    <property type="entry name" value="YajR_YAM"/>
    <property type="match status" value="1"/>
</dbReference>
<evidence type="ECO:0000313" key="9">
    <source>
        <dbReference type="EMBL" id="SSW96070.1"/>
    </source>
</evidence>
<sequence>MNDSKMTPTELKATWGLWSVFTLRMLGMFMVLPILASYGRELKDANELLLGLAIGIYGISQAICQIPFGLMSDQFGRKQLIIAGLLIFIAGSLIAAMTDSIWGIIIGRALQGAGAISAAIMALLSDLTSEQNRTKAMAFMGISFGITFAIALVLGPIITHAIGLHGLFWGISLLAFGGILITRFAVPNSRYHSVNRETHFIKNSVQTVINNRQLVKLNFGIFCLHTLLMANFVALPLVMIDSGLAANQHWKIYLLTLLLAFITVLPFVIYAEKQRRMKQVFLLCIGILFISELTFCFSKRQFWLIVLGLQLFFIAFNVMEALLPSLISKEAPAGYKGTAMGLYSTSQFLGVALGGILGGWLFQLNGASLVFMAGLILCTCWFFISLNMHQPAYTSSIRLLLPQQFKDVNLLQSQLMNEPGVCEVIFDLKALSAYIKIDKKIISRQQLETIINNQ</sequence>
<feature type="transmembrane region" description="Helical" evidence="7">
    <location>
        <begin position="339"/>
        <end position="362"/>
    </location>
</feature>
<feature type="transmembrane region" description="Helical" evidence="7">
    <location>
        <begin position="219"/>
        <end position="240"/>
    </location>
</feature>
<evidence type="ECO:0000256" key="5">
    <source>
        <dbReference type="ARBA" id="ARBA00022989"/>
    </source>
</evidence>
<evidence type="ECO:0000256" key="7">
    <source>
        <dbReference type="SAM" id="Phobius"/>
    </source>
</evidence>
<proteinExistence type="predicted"/>
<evidence type="ECO:0000259" key="8">
    <source>
        <dbReference type="PROSITE" id="PS50850"/>
    </source>
</evidence>
<dbReference type="CDD" id="cd17472">
    <property type="entry name" value="MFS_YajR_like"/>
    <property type="match status" value="1"/>
</dbReference>
<keyword evidence="3" id="KW-1003">Cell membrane</keyword>
<feature type="domain" description="Major facilitator superfamily (MFS) profile" evidence="8">
    <location>
        <begin position="13"/>
        <end position="391"/>
    </location>
</feature>
<feature type="transmembrane region" description="Helical" evidence="7">
    <location>
        <begin position="48"/>
        <end position="68"/>
    </location>
</feature>
<feature type="transmembrane region" description="Helical" evidence="7">
    <location>
        <begin position="136"/>
        <end position="158"/>
    </location>
</feature>
<dbReference type="InterPro" id="IPR036259">
    <property type="entry name" value="MFS_trans_sf"/>
</dbReference>
<keyword evidence="4 7" id="KW-0812">Transmembrane</keyword>
<dbReference type="GO" id="GO:0022857">
    <property type="term" value="F:transmembrane transporter activity"/>
    <property type="evidence" value="ECO:0007669"/>
    <property type="project" value="InterPro"/>
</dbReference>
<feature type="transmembrane region" description="Helical" evidence="7">
    <location>
        <begin position="164"/>
        <end position="186"/>
    </location>
</feature>